<reference evidence="5" key="1">
    <citation type="journal article" date="2015" name="Genome Announc.">
        <title>Draft genome sequence of the fungus Penicillium brasilianum MG11.</title>
        <authorList>
            <person name="Horn F."/>
            <person name="Linde J."/>
            <person name="Mattern D.J."/>
            <person name="Walther G."/>
            <person name="Guthke R."/>
            <person name="Brakhage A.A."/>
            <person name="Valiante V."/>
        </authorList>
    </citation>
    <scope>NUCLEOTIDE SEQUENCE [LARGE SCALE GENOMIC DNA]</scope>
    <source>
        <strain evidence="5">MG11</strain>
    </source>
</reference>
<dbReference type="Pfam" id="PF12796">
    <property type="entry name" value="Ank_2"/>
    <property type="match status" value="3"/>
</dbReference>
<evidence type="ECO:0000256" key="3">
    <source>
        <dbReference type="PROSITE-ProRule" id="PRU00023"/>
    </source>
</evidence>
<sequence length="338" mass="37483">MTGNPKNDQVPAVENIIIAADHGRLDLVTKLLESGVDPNTVDEIGTSALHNAAKRGHWHIARLLLEKNASPTLQDGNNSIPLHLAIRAGHKQIVRLLLECDPSMCEFKENELYSPIRIAAHFGNAEIVQNLLDCSAITLGKSGQWTALHSAALKGHDEICDILLKHDKSLTRTFWERMTGPSLQVDSKLYDGKTPFVYAVEKNHNRTVEVFLRHYPELVKSIDGNFNKWLLFHRAIEFKQIDMVRIFLRHGADLEMRDSYGKGALHLAVAGGDTELIQLILDHGAVVDAKDKSGFTPETMTGDPKIRMILRNHARAKSKSTLPAVAPVVSAPPPEYKA</sequence>
<dbReference type="InterPro" id="IPR002110">
    <property type="entry name" value="Ankyrin_rpt"/>
</dbReference>
<gene>
    <name evidence="4" type="ORF">PMG11_01412</name>
</gene>
<dbReference type="STRING" id="104259.A0A0F7TGY3"/>
<keyword evidence="1" id="KW-0677">Repeat</keyword>
<dbReference type="PROSITE" id="PS50088">
    <property type="entry name" value="ANK_REPEAT"/>
    <property type="match status" value="4"/>
</dbReference>
<protein>
    <submittedName>
        <fullName evidence="4">Uncharacterized protein</fullName>
    </submittedName>
</protein>
<evidence type="ECO:0000256" key="1">
    <source>
        <dbReference type="ARBA" id="ARBA00022737"/>
    </source>
</evidence>
<feature type="repeat" description="ANK" evidence="3">
    <location>
        <begin position="260"/>
        <end position="292"/>
    </location>
</feature>
<dbReference type="PROSITE" id="PS50297">
    <property type="entry name" value="ANK_REP_REGION"/>
    <property type="match status" value="3"/>
</dbReference>
<dbReference type="PRINTS" id="PR01415">
    <property type="entry name" value="ANKYRIN"/>
</dbReference>
<dbReference type="SMART" id="SM00248">
    <property type="entry name" value="ANK"/>
    <property type="match status" value="8"/>
</dbReference>
<feature type="repeat" description="ANK" evidence="3">
    <location>
        <begin position="227"/>
        <end position="259"/>
    </location>
</feature>
<dbReference type="PANTHER" id="PTHR24198:SF165">
    <property type="entry name" value="ANKYRIN REPEAT-CONTAINING PROTEIN-RELATED"/>
    <property type="match status" value="1"/>
</dbReference>
<name>A0A0F7TGY3_PENBI</name>
<dbReference type="Gene3D" id="1.25.40.20">
    <property type="entry name" value="Ankyrin repeat-containing domain"/>
    <property type="match status" value="3"/>
</dbReference>
<organism evidence="4 5">
    <name type="scientific">Penicillium brasilianum</name>
    <dbReference type="NCBI Taxonomy" id="104259"/>
    <lineage>
        <taxon>Eukaryota</taxon>
        <taxon>Fungi</taxon>
        <taxon>Dikarya</taxon>
        <taxon>Ascomycota</taxon>
        <taxon>Pezizomycotina</taxon>
        <taxon>Eurotiomycetes</taxon>
        <taxon>Eurotiomycetidae</taxon>
        <taxon>Eurotiales</taxon>
        <taxon>Aspergillaceae</taxon>
        <taxon>Penicillium</taxon>
    </lineage>
</organism>
<dbReference type="Proteomes" id="UP000042958">
    <property type="component" value="Unassembled WGS sequence"/>
</dbReference>
<dbReference type="SUPFAM" id="SSF48403">
    <property type="entry name" value="Ankyrin repeat"/>
    <property type="match status" value="1"/>
</dbReference>
<accession>A0A0F7TGY3</accession>
<dbReference type="OrthoDB" id="20872at2759"/>
<keyword evidence="5" id="KW-1185">Reference proteome</keyword>
<dbReference type="EMBL" id="CDHK01000001">
    <property type="protein sequence ID" value="CEJ55137.1"/>
    <property type="molecule type" value="Genomic_DNA"/>
</dbReference>
<dbReference type="InterPro" id="IPR036770">
    <property type="entry name" value="Ankyrin_rpt-contain_sf"/>
</dbReference>
<evidence type="ECO:0000313" key="4">
    <source>
        <dbReference type="EMBL" id="CEJ55137.1"/>
    </source>
</evidence>
<feature type="repeat" description="ANK" evidence="3">
    <location>
        <begin position="44"/>
        <end position="76"/>
    </location>
</feature>
<evidence type="ECO:0000313" key="5">
    <source>
        <dbReference type="Proteomes" id="UP000042958"/>
    </source>
</evidence>
<feature type="repeat" description="ANK" evidence="3">
    <location>
        <begin position="77"/>
        <end position="99"/>
    </location>
</feature>
<keyword evidence="2 3" id="KW-0040">ANK repeat</keyword>
<dbReference type="AlphaFoldDB" id="A0A0F7TGY3"/>
<dbReference type="PANTHER" id="PTHR24198">
    <property type="entry name" value="ANKYRIN REPEAT AND PROTEIN KINASE DOMAIN-CONTAINING PROTEIN"/>
    <property type="match status" value="1"/>
</dbReference>
<proteinExistence type="predicted"/>
<evidence type="ECO:0000256" key="2">
    <source>
        <dbReference type="ARBA" id="ARBA00023043"/>
    </source>
</evidence>